<feature type="compositionally biased region" description="Polar residues" evidence="1">
    <location>
        <begin position="41"/>
        <end position="56"/>
    </location>
</feature>
<dbReference type="VEuPathDB" id="AmoebaDB:FDP41_001887"/>
<evidence type="ECO:0000313" key="3">
    <source>
        <dbReference type="Proteomes" id="UP000444721"/>
    </source>
</evidence>
<dbReference type="Proteomes" id="UP000444721">
    <property type="component" value="Unassembled WGS sequence"/>
</dbReference>
<comment type="caution">
    <text evidence="2">The sequence shown here is derived from an EMBL/GenBank/DDBJ whole genome shotgun (WGS) entry which is preliminary data.</text>
</comment>
<dbReference type="AlphaFoldDB" id="A0A6A5BP05"/>
<dbReference type="VEuPathDB" id="AmoebaDB:NF0009580"/>
<feature type="region of interest" description="Disordered" evidence="1">
    <location>
        <begin position="15"/>
        <end position="56"/>
    </location>
</feature>
<proteinExistence type="predicted"/>
<gene>
    <name evidence="2" type="ORF">FDP41_001887</name>
</gene>
<sequence>MGACVSSTSYLFDSFTEEKPSNPRRESDRHYLSLPKHSSLRKSLSLPTDTNNNNNKIANSLSLQKHASFPDTTNQSLNQLLSSTDSSLFSLCEHYLEFALSSVLDQSYYMEMKRTQRTTTLTSIPPLPLESDLCCYHHHESPFDSLGDDFTNNDWMYRQDYRFLCISFLEEKKRSQKVSLNQQRRKKGIPILTAIREIHAISNSIVSNNNE</sequence>
<organism evidence="2 3">
    <name type="scientific">Naegleria fowleri</name>
    <name type="common">Brain eating amoeba</name>
    <dbReference type="NCBI Taxonomy" id="5763"/>
    <lineage>
        <taxon>Eukaryota</taxon>
        <taxon>Discoba</taxon>
        <taxon>Heterolobosea</taxon>
        <taxon>Tetramitia</taxon>
        <taxon>Eutetramitia</taxon>
        <taxon>Vahlkampfiidae</taxon>
        <taxon>Naegleria</taxon>
    </lineage>
</organism>
<reference evidence="2 3" key="1">
    <citation type="journal article" date="2019" name="Sci. Rep.">
        <title>Nanopore sequencing improves the draft genome of the human pathogenic amoeba Naegleria fowleri.</title>
        <authorList>
            <person name="Liechti N."/>
            <person name="Schurch N."/>
            <person name="Bruggmann R."/>
            <person name="Wittwer M."/>
        </authorList>
    </citation>
    <scope>NUCLEOTIDE SEQUENCE [LARGE SCALE GENOMIC DNA]</scope>
    <source>
        <strain evidence="2 3">ATCC 30894</strain>
    </source>
</reference>
<name>A0A6A5BP05_NAEFO</name>
<dbReference type="GeneID" id="68109105"/>
<accession>A0A6A5BP05</accession>
<dbReference type="RefSeq" id="XP_044563530.1">
    <property type="nucleotide sequence ID" value="XM_044705020.1"/>
</dbReference>
<evidence type="ECO:0000313" key="2">
    <source>
        <dbReference type="EMBL" id="KAF0978817.1"/>
    </source>
</evidence>
<dbReference type="EMBL" id="VFQX01000028">
    <property type="protein sequence ID" value="KAF0978817.1"/>
    <property type="molecule type" value="Genomic_DNA"/>
</dbReference>
<protein>
    <submittedName>
        <fullName evidence="2">Uncharacterized protein</fullName>
    </submittedName>
</protein>
<evidence type="ECO:0000256" key="1">
    <source>
        <dbReference type="SAM" id="MobiDB-lite"/>
    </source>
</evidence>
<keyword evidence="3" id="KW-1185">Reference proteome</keyword>
<dbReference type="VEuPathDB" id="AmoebaDB:NfTy_032880"/>
<feature type="compositionally biased region" description="Basic and acidic residues" evidence="1">
    <location>
        <begin position="16"/>
        <end position="31"/>
    </location>
</feature>